<dbReference type="PROSITE" id="PS50893">
    <property type="entry name" value="ABC_TRANSPORTER_2"/>
    <property type="match status" value="2"/>
</dbReference>
<evidence type="ECO:0000259" key="6">
    <source>
        <dbReference type="PROSITE" id="PS50893"/>
    </source>
</evidence>
<name>A0ABV5M2L6_9ACTN</name>
<organism evidence="7 8">
    <name type="scientific">Dactylosporangium vinaceum</name>
    <dbReference type="NCBI Taxonomy" id="53362"/>
    <lineage>
        <taxon>Bacteria</taxon>
        <taxon>Bacillati</taxon>
        <taxon>Actinomycetota</taxon>
        <taxon>Actinomycetes</taxon>
        <taxon>Micromonosporales</taxon>
        <taxon>Micromonosporaceae</taxon>
        <taxon>Dactylosporangium</taxon>
    </lineage>
</organism>
<dbReference type="InterPro" id="IPR027417">
    <property type="entry name" value="P-loop_NTPase"/>
</dbReference>
<evidence type="ECO:0000313" key="8">
    <source>
        <dbReference type="Proteomes" id="UP001589608"/>
    </source>
</evidence>
<dbReference type="InterPro" id="IPR003593">
    <property type="entry name" value="AAA+_ATPase"/>
</dbReference>
<keyword evidence="4 7" id="KW-0067">ATP-binding</keyword>
<dbReference type="InterPro" id="IPR017871">
    <property type="entry name" value="ABC_transporter-like_CS"/>
</dbReference>
<dbReference type="PANTHER" id="PTHR43820:SF4">
    <property type="entry name" value="HIGH-AFFINITY BRANCHED-CHAIN AMINO ACID TRANSPORT ATP-BINDING PROTEIN LIVF"/>
    <property type="match status" value="1"/>
</dbReference>
<dbReference type="InterPro" id="IPR003439">
    <property type="entry name" value="ABC_transporter-like_ATP-bd"/>
</dbReference>
<evidence type="ECO:0000256" key="5">
    <source>
        <dbReference type="ARBA" id="ARBA00022970"/>
    </source>
</evidence>
<keyword evidence="8" id="KW-1185">Reference proteome</keyword>
<sequence length="513" mass="53926">MTVPLLHLDRVSRRYGGLLALHELDLTIPAGARHAIIGANGAGKSTLFHLIAGTVRPTNGRITFDGVDVTASGAAARARLGVGRTFQHPAVVDTLTAAANVELALTRRLQGPRPGRRRDEAAAVLDAADLSEHAATPAGELPYGLRRRLELTVAVAAQPRLLLLDEPSAGLDPQEVTRLTATIRALPADLTVLLIDHHLDLVWDLADTVTVLHHGRHLTTGPVHAVRTDPDVHAAYLTAPVTAARGDEPAPRTATAAAITNRRTPPSLLQVRGLRAGYQGAAVLHDITFDVPAGAVVAVLGRNGAGKTTMLNAVAGLHPRHPNSQVHLDATPLPGRPDQAARAGIGIVPQGRRLFDLTVSEHLTLAAATARRRSTDTSAAPTWTRDDLLGMFPPLAARLAQPAARLSGGEQQMLALARALLGRPRLLLLDEPTEGLAPAVVADLATAIGQIAAGGVTVLLAEQHQPFALHTAEHVLVLDRGRIVLDTPATTVDDPAVRTRLDQALGVAARSSR</sequence>
<keyword evidence="2" id="KW-0813">Transport</keyword>
<reference evidence="7 8" key="1">
    <citation type="submission" date="2024-09" db="EMBL/GenBank/DDBJ databases">
        <authorList>
            <person name="Sun Q."/>
            <person name="Mori K."/>
        </authorList>
    </citation>
    <scope>NUCLEOTIDE SEQUENCE [LARGE SCALE GENOMIC DNA]</scope>
    <source>
        <strain evidence="7 8">JCM 3307</strain>
    </source>
</reference>
<comment type="caution">
    <text evidence="7">The sequence shown here is derived from an EMBL/GenBank/DDBJ whole genome shotgun (WGS) entry which is preliminary data.</text>
</comment>
<feature type="domain" description="ABC transporter" evidence="6">
    <location>
        <begin position="269"/>
        <end position="505"/>
    </location>
</feature>
<comment type="similarity">
    <text evidence="1">Belongs to the ABC transporter superfamily.</text>
</comment>
<dbReference type="EMBL" id="JBHMCA010000019">
    <property type="protein sequence ID" value="MFB9443105.1"/>
    <property type="molecule type" value="Genomic_DNA"/>
</dbReference>
<proteinExistence type="inferred from homology"/>
<dbReference type="Proteomes" id="UP001589608">
    <property type="component" value="Unassembled WGS sequence"/>
</dbReference>
<dbReference type="Gene3D" id="3.40.50.300">
    <property type="entry name" value="P-loop containing nucleotide triphosphate hydrolases"/>
    <property type="match status" value="2"/>
</dbReference>
<evidence type="ECO:0000256" key="3">
    <source>
        <dbReference type="ARBA" id="ARBA00022741"/>
    </source>
</evidence>
<feature type="domain" description="ABC transporter" evidence="6">
    <location>
        <begin position="6"/>
        <end position="239"/>
    </location>
</feature>
<dbReference type="PANTHER" id="PTHR43820">
    <property type="entry name" value="HIGH-AFFINITY BRANCHED-CHAIN AMINO ACID TRANSPORT ATP-BINDING PROTEIN LIVF"/>
    <property type="match status" value="1"/>
</dbReference>
<evidence type="ECO:0000313" key="7">
    <source>
        <dbReference type="EMBL" id="MFB9443105.1"/>
    </source>
</evidence>
<dbReference type="SMART" id="SM00382">
    <property type="entry name" value="AAA"/>
    <property type="match status" value="2"/>
</dbReference>
<dbReference type="RefSeq" id="WP_223099591.1">
    <property type="nucleotide sequence ID" value="NZ_CP061913.1"/>
</dbReference>
<dbReference type="InterPro" id="IPR052156">
    <property type="entry name" value="BCAA_Transport_ATP-bd_LivF"/>
</dbReference>
<keyword evidence="3" id="KW-0547">Nucleotide-binding</keyword>
<dbReference type="Pfam" id="PF00005">
    <property type="entry name" value="ABC_tran"/>
    <property type="match status" value="2"/>
</dbReference>
<keyword evidence="5" id="KW-0029">Amino-acid transport</keyword>
<evidence type="ECO:0000256" key="4">
    <source>
        <dbReference type="ARBA" id="ARBA00022840"/>
    </source>
</evidence>
<accession>A0ABV5M2L6</accession>
<dbReference type="SUPFAM" id="SSF52540">
    <property type="entry name" value="P-loop containing nucleoside triphosphate hydrolases"/>
    <property type="match status" value="2"/>
</dbReference>
<evidence type="ECO:0000256" key="2">
    <source>
        <dbReference type="ARBA" id="ARBA00022448"/>
    </source>
</evidence>
<dbReference type="PROSITE" id="PS00211">
    <property type="entry name" value="ABC_TRANSPORTER_1"/>
    <property type="match status" value="1"/>
</dbReference>
<evidence type="ECO:0000256" key="1">
    <source>
        <dbReference type="ARBA" id="ARBA00005417"/>
    </source>
</evidence>
<dbReference type="GO" id="GO:0005524">
    <property type="term" value="F:ATP binding"/>
    <property type="evidence" value="ECO:0007669"/>
    <property type="project" value="UniProtKB-KW"/>
</dbReference>
<protein>
    <submittedName>
        <fullName evidence="7">ATP-binding cassette domain-containing protein</fullName>
    </submittedName>
</protein>
<gene>
    <name evidence="7" type="ORF">ACFFTR_08415</name>
</gene>